<dbReference type="PANTHER" id="PTHR46972:SF1">
    <property type="entry name" value="FAD DEPENDENT OXIDOREDUCTASE DOMAIN-CONTAINING PROTEIN"/>
    <property type="match status" value="1"/>
</dbReference>
<evidence type="ECO:0000256" key="4">
    <source>
        <dbReference type="ARBA" id="ARBA00023033"/>
    </source>
</evidence>
<dbReference type="Proteomes" id="UP000533533">
    <property type="component" value="Unassembled WGS sequence"/>
</dbReference>
<protein>
    <submittedName>
        <fullName evidence="6">2-polyprenyl-6-methoxyphenol hydroxylase-like FAD-dependent oxidoreductase</fullName>
    </submittedName>
</protein>
<keyword evidence="4" id="KW-0503">Monooxygenase</keyword>
<evidence type="ECO:0000256" key="3">
    <source>
        <dbReference type="ARBA" id="ARBA00023002"/>
    </source>
</evidence>
<reference evidence="6 7" key="1">
    <citation type="submission" date="2020-08" db="EMBL/GenBank/DDBJ databases">
        <title>Genomic Encyclopedia of Type Strains, Phase IV (KMG-V): Genome sequencing to study the core and pangenomes of soil and plant-associated prokaryotes.</title>
        <authorList>
            <person name="Whitman W."/>
        </authorList>
    </citation>
    <scope>NUCLEOTIDE SEQUENCE [LARGE SCALE GENOMIC DNA]</scope>
    <source>
        <strain evidence="6 7">SRMrh-85</strain>
    </source>
</reference>
<evidence type="ECO:0000313" key="6">
    <source>
        <dbReference type="EMBL" id="MBB2928100.1"/>
    </source>
</evidence>
<feature type="domain" description="FAD-binding" evidence="5">
    <location>
        <begin position="88"/>
        <end position="135"/>
    </location>
</feature>
<accession>A0ABR6FKY7</accession>
<gene>
    <name evidence="6" type="ORF">FHX59_002521</name>
</gene>
<evidence type="ECO:0000259" key="5">
    <source>
        <dbReference type="Pfam" id="PF01494"/>
    </source>
</evidence>
<dbReference type="InterPro" id="IPR036188">
    <property type="entry name" value="FAD/NAD-bd_sf"/>
</dbReference>
<dbReference type="PANTHER" id="PTHR46972">
    <property type="entry name" value="MONOOXYGENASE ASQM-RELATED"/>
    <property type="match status" value="1"/>
</dbReference>
<keyword evidence="7" id="KW-1185">Reference proteome</keyword>
<evidence type="ECO:0000256" key="1">
    <source>
        <dbReference type="ARBA" id="ARBA00022630"/>
    </source>
</evidence>
<sequence>MAVEPGRGILAHQHANGTVRSYVALQKSETWIDALDFSNRPAALVQIAAEFEGWAPSLRTLILECDAEPTVRSIYALPVDHKWQRVPGVTLVGDAAHLMSPFAGEGANLAMYDGAELGKALCENRGDLEAALEKYEDALFPRSPFVARQTARNHVRFFGEHAPCSVVEMFAVH</sequence>
<comment type="caution">
    <text evidence="6">The sequence shown here is derived from an EMBL/GenBank/DDBJ whole genome shotgun (WGS) entry which is preliminary data.</text>
</comment>
<dbReference type="SUPFAM" id="SSF51905">
    <property type="entry name" value="FAD/NAD(P)-binding domain"/>
    <property type="match status" value="1"/>
</dbReference>
<evidence type="ECO:0000256" key="2">
    <source>
        <dbReference type="ARBA" id="ARBA00022827"/>
    </source>
</evidence>
<dbReference type="InterPro" id="IPR002938">
    <property type="entry name" value="FAD-bd"/>
</dbReference>
<keyword evidence="2" id="KW-0274">FAD</keyword>
<proteinExistence type="predicted"/>
<dbReference type="EMBL" id="JACHVZ010000006">
    <property type="protein sequence ID" value="MBB2928100.1"/>
    <property type="molecule type" value="Genomic_DNA"/>
</dbReference>
<dbReference type="RefSeq" id="WP_110385512.1">
    <property type="nucleotide sequence ID" value="NZ_JACHVZ010000006.1"/>
</dbReference>
<name>A0ABR6FKY7_9BURK</name>
<keyword evidence="3" id="KW-0560">Oxidoreductase</keyword>
<dbReference type="Gene3D" id="3.50.50.60">
    <property type="entry name" value="FAD/NAD(P)-binding domain"/>
    <property type="match status" value="1"/>
</dbReference>
<organism evidence="6 7">
    <name type="scientific">Paraburkholderia silvatlantica</name>
    <dbReference type="NCBI Taxonomy" id="321895"/>
    <lineage>
        <taxon>Bacteria</taxon>
        <taxon>Pseudomonadati</taxon>
        <taxon>Pseudomonadota</taxon>
        <taxon>Betaproteobacteria</taxon>
        <taxon>Burkholderiales</taxon>
        <taxon>Burkholderiaceae</taxon>
        <taxon>Paraburkholderia</taxon>
    </lineage>
</organism>
<dbReference type="Pfam" id="PF01494">
    <property type="entry name" value="FAD_binding_3"/>
    <property type="match status" value="1"/>
</dbReference>
<keyword evidence="1" id="KW-0285">Flavoprotein</keyword>
<evidence type="ECO:0000313" key="7">
    <source>
        <dbReference type="Proteomes" id="UP000533533"/>
    </source>
</evidence>